<sequence>MDESKKVGLAVDKSTTAGQLKSTVNVAQGKSVSRMKVRRQSYGFGSAVTGIKEHKYSMIGTEYKRPPLLFLNTYQTEPRVRFHPPSVKRAMKEVLDKHFTGHVYSATVSPGLTIVIAGEIMRQVKKLGFNRYRIISVVTIVQKKGQNYDNAVSFLWDHERDGIANTQREIHTALIQATVFGVYLD</sequence>
<accession>A0A2A4IXG2</accession>
<dbReference type="EMBL" id="NWSH01005214">
    <property type="protein sequence ID" value="PCG64349.1"/>
    <property type="molecule type" value="Genomic_DNA"/>
</dbReference>
<dbReference type="PANTHER" id="PTHR21255">
    <property type="entry name" value="T-COMPLEX-ASSOCIATED-TESTIS-EXPRESSED 1/ DYNEIN LIGHT CHAIN"/>
    <property type="match status" value="1"/>
</dbReference>
<evidence type="ECO:0000256" key="1">
    <source>
        <dbReference type="ARBA" id="ARBA00005361"/>
    </source>
</evidence>
<dbReference type="GO" id="GO:0005868">
    <property type="term" value="C:cytoplasmic dynein complex"/>
    <property type="evidence" value="ECO:0007669"/>
    <property type="project" value="TreeGrafter"/>
</dbReference>
<name>A0A2A4IXG2_HELVI</name>
<dbReference type="CDD" id="cd21451">
    <property type="entry name" value="DLC-like_TCTEX1D"/>
    <property type="match status" value="1"/>
</dbReference>
<dbReference type="InterPro" id="IPR005334">
    <property type="entry name" value="Tctex-1-like"/>
</dbReference>
<dbReference type="Pfam" id="PF03645">
    <property type="entry name" value="Tctex-1"/>
    <property type="match status" value="1"/>
</dbReference>
<protein>
    <submittedName>
        <fullName evidence="2">Uncharacterized protein</fullName>
    </submittedName>
</protein>
<dbReference type="GO" id="GO:0005737">
    <property type="term" value="C:cytoplasm"/>
    <property type="evidence" value="ECO:0007669"/>
    <property type="project" value="TreeGrafter"/>
</dbReference>
<comment type="similarity">
    <text evidence="1">Belongs to the dynein light chain Tctex-type family.</text>
</comment>
<dbReference type="InterPro" id="IPR038586">
    <property type="entry name" value="Tctex-1-like_sf"/>
</dbReference>
<dbReference type="STRING" id="7102.A0A2A4IXG2"/>
<dbReference type="GO" id="GO:0045505">
    <property type="term" value="F:dynein intermediate chain binding"/>
    <property type="evidence" value="ECO:0007669"/>
    <property type="project" value="TreeGrafter"/>
</dbReference>
<organism evidence="2">
    <name type="scientific">Heliothis virescens</name>
    <name type="common">Tobacco budworm moth</name>
    <dbReference type="NCBI Taxonomy" id="7102"/>
    <lineage>
        <taxon>Eukaryota</taxon>
        <taxon>Metazoa</taxon>
        <taxon>Ecdysozoa</taxon>
        <taxon>Arthropoda</taxon>
        <taxon>Hexapoda</taxon>
        <taxon>Insecta</taxon>
        <taxon>Pterygota</taxon>
        <taxon>Neoptera</taxon>
        <taxon>Endopterygota</taxon>
        <taxon>Lepidoptera</taxon>
        <taxon>Glossata</taxon>
        <taxon>Ditrysia</taxon>
        <taxon>Noctuoidea</taxon>
        <taxon>Noctuidae</taxon>
        <taxon>Heliothinae</taxon>
        <taxon>Heliothis</taxon>
    </lineage>
</organism>
<comment type="caution">
    <text evidence="2">The sequence shown here is derived from an EMBL/GenBank/DDBJ whole genome shotgun (WGS) entry which is preliminary data.</text>
</comment>
<proteinExistence type="inferred from homology"/>
<gene>
    <name evidence="2" type="ORF">B5V51_10803</name>
</gene>
<dbReference type="PANTHER" id="PTHR21255:SF65">
    <property type="entry name" value="TCTEX1 DOMAIN-CONTAINING PROTEIN 2"/>
    <property type="match status" value="1"/>
</dbReference>
<dbReference type="AlphaFoldDB" id="A0A2A4IXG2"/>
<reference evidence="2" key="1">
    <citation type="submission" date="2017-09" db="EMBL/GenBank/DDBJ databases">
        <title>Contemporary evolution of a Lepidopteran species, Heliothis virescens, in response to modern agricultural practices.</title>
        <authorList>
            <person name="Fritz M.L."/>
            <person name="Deyonke A.M."/>
            <person name="Papanicolaou A."/>
            <person name="Micinski S."/>
            <person name="Westbrook J."/>
            <person name="Gould F."/>
        </authorList>
    </citation>
    <scope>NUCLEOTIDE SEQUENCE [LARGE SCALE GENOMIC DNA]</scope>
    <source>
        <strain evidence="2">HvINT-</strain>
        <tissue evidence="2">Whole body</tissue>
    </source>
</reference>
<evidence type="ECO:0000313" key="2">
    <source>
        <dbReference type="EMBL" id="PCG64349.1"/>
    </source>
</evidence>
<dbReference type="GO" id="GO:0007018">
    <property type="term" value="P:microtubule-based movement"/>
    <property type="evidence" value="ECO:0007669"/>
    <property type="project" value="TreeGrafter"/>
</dbReference>
<dbReference type="Gene3D" id="3.30.1140.40">
    <property type="entry name" value="Tctex-1"/>
    <property type="match status" value="1"/>
</dbReference>